<evidence type="ECO:0000313" key="5">
    <source>
        <dbReference type="Proteomes" id="UP001257914"/>
    </source>
</evidence>
<dbReference type="InterPro" id="IPR015421">
    <property type="entry name" value="PyrdxlP-dep_Trfase_major"/>
</dbReference>
<dbReference type="PANTHER" id="PTHR30244:SF9">
    <property type="entry name" value="PROTEIN RV3402C"/>
    <property type="match status" value="1"/>
</dbReference>
<comment type="caution">
    <text evidence="4">The sequence shown here is derived from an EMBL/GenBank/DDBJ whole genome shotgun (WGS) entry which is preliminary data.</text>
</comment>
<dbReference type="GO" id="GO:0008483">
    <property type="term" value="F:transaminase activity"/>
    <property type="evidence" value="ECO:0007669"/>
    <property type="project" value="UniProtKB-KW"/>
</dbReference>
<keyword evidence="4" id="KW-0808">Transferase</keyword>
<dbReference type="PIRSF" id="PIRSF000390">
    <property type="entry name" value="PLP_StrS"/>
    <property type="match status" value="1"/>
</dbReference>
<keyword evidence="5" id="KW-1185">Reference proteome</keyword>
<keyword evidence="1 3" id="KW-0663">Pyridoxal phosphate</keyword>
<name>A0ABU3QZD2_9GAMM</name>
<evidence type="ECO:0000256" key="1">
    <source>
        <dbReference type="ARBA" id="ARBA00022898"/>
    </source>
</evidence>
<comment type="similarity">
    <text evidence="2 3">Belongs to the DegT/DnrJ/EryC1 family.</text>
</comment>
<dbReference type="SUPFAM" id="SSF53383">
    <property type="entry name" value="PLP-dependent transferases"/>
    <property type="match status" value="1"/>
</dbReference>
<reference evidence="4 5" key="1">
    <citation type="submission" date="2023-10" db="EMBL/GenBank/DDBJ databases">
        <title>Psychrosphaera aquimaarina strain SW33 isolated from seawater.</title>
        <authorList>
            <person name="Bayburt H."/>
            <person name="Kim J.M."/>
            <person name="Choi B.J."/>
            <person name="Jeon C.O."/>
        </authorList>
    </citation>
    <scope>NUCLEOTIDE SEQUENCE [LARGE SCALE GENOMIC DNA]</scope>
    <source>
        <strain evidence="4 5">KCTC 52743</strain>
    </source>
</reference>
<dbReference type="Proteomes" id="UP001257914">
    <property type="component" value="Unassembled WGS sequence"/>
</dbReference>
<dbReference type="Pfam" id="PF01041">
    <property type="entry name" value="DegT_DnrJ_EryC1"/>
    <property type="match status" value="1"/>
</dbReference>
<dbReference type="EMBL" id="JAWCUA010000007">
    <property type="protein sequence ID" value="MDU0112798.1"/>
    <property type="molecule type" value="Genomic_DNA"/>
</dbReference>
<protein>
    <submittedName>
        <fullName evidence="4">DegT/DnrJ/EryC1/StrS family aminotransferase</fullName>
    </submittedName>
</protein>
<dbReference type="InterPro" id="IPR000653">
    <property type="entry name" value="DegT/StrS_aminotransferase"/>
</dbReference>
<evidence type="ECO:0000256" key="3">
    <source>
        <dbReference type="RuleBase" id="RU004508"/>
    </source>
</evidence>
<sequence length="375" mass="42307">MQQSKVVQLPLSPLKSKVLVTQPYVPSLDKYMHYVEKAFDAKWLTNDGPLLKELTDRLKDYLGVKYLLLVSNGTAALQLAYKIKNLTNKTVISTPFTFPATTTALEWQNANIQLSDINKNSWNLDPKVVEKHLTTTKVDAIVPVNIFGMPCDMEAFDKIGSKHNIPIIYDSAQSMLSKFKGKSVLQYGDIHCMSFHATKLFHTVEGGAITFNSKDDYERAKRLINFGIGENGVVEEAGINAKMSELHAAMGLCILDDLPMLIENREKSLTRYHSQLAGAVTLQCSNYDSYTPPMYMPIKFETEDALLNTREQLGHKGYLSRRYFYPKNHKFLNESVRSVLPVSDVISNKILCLPLMHNLSKNHVTNISTIIKQNV</sequence>
<evidence type="ECO:0000313" key="4">
    <source>
        <dbReference type="EMBL" id="MDU0112798.1"/>
    </source>
</evidence>
<dbReference type="InterPro" id="IPR015424">
    <property type="entry name" value="PyrdxlP-dep_Trfase"/>
</dbReference>
<gene>
    <name evidence="4" type="ORF">RT723_07250</name>
</gene>
<organism evidence="4 5">
    <name type="scientific">Psychrosphaera aquimarina</name>
    <dbReference type="NCBI Taxonomy" id="2044854"/>
    <lineage>
        <taxon>Bacteria</taxon>
        <taxon>Pseudomonadati</taxon>
        <taxon>Pseudomonadota</taxon>
        <taxon>Gammaproteobacteria</taxon>
        <taxon>Alteromonadales</taxon>
        <taxon>Pseudoalteromonadaceae</taxon>
        <taxon>Psychrosphaera</taxon>
    </lineage>
</organism>
<keyword evidence="4" id="KW-0032">Aminotransferase</keyword>
<accession>A0ABU3QZD2</accession>
<dbReference type="RefSeq" id="WP_315946488.1">
    <property type="nucleotide sequence ID" value="NZ_JAWCUA010000007.1"/>
</dbReference>
<evidence type="ECO:0000256" key="2">
    <source>
        <dbReference type="ARBA" id="ARBA00037999"/>
    </source>
</evidence>
<dbReference type="PANTHER" id="PTHR30244">
    <property type="entry name" value="TRANSAMINASE"/>
    <property type="match status" value="1"/>
</dbReference>
<dbReference type="Gene3D" id="3.40.640.10">
    <property type="entry name" value="Type I PLP-dependent aspartate aminotransferase-like (Major domain)"/>
    <property type="match status" value="1"/>
</dbReference>
<proteinExistence type="inferred from homology"/>